<dbReference type="SUPFAM" id="SSF53955">
    <property type="entry name" value="Lysozyme-like"/>
    <property type="match status" value="1"/>
</dbReference>
<comment type="similarity">
    <text evidence="1">Belongs to the transglycosylase Slt family.</text>
</comment>
<comment type="caution">
    <text evidence="4">The sequence shown here is derived from an EMBL/GenBank/DDBJ whole genome shotgun (WGS) entry which is preliminary data.</text>
</comment>
<feature type="signal peptide" evidence="2">
    <location>
        <begin position="1"/>
        <end position="21"/>
    </location>
</feature>
<dbReference type="InterPro" id="IPR008258">
    <property type="entry name" value="Transglycosylase_SLT_dom_1"/>
</dbReference>
<keyword evidence="2" id="KW-0732">Signal</keyword>
<dbReference type="RefSeq" id="WP_129212557.1">
    <property type="nucleotide sequence ID" value="NZ_REGR01000005.1"/>
</dbReference>
<proteinExistence type="inferred from homology"/>
<feature type="domain" description="Transglycosylase SLT" evidence="3">
    <location>
        <begin position="98"/>
        <end position="196"/>
    </location>
</feature>
<dbReference type="EMBL" id="REGR01000005">
    <property type="protein sequence ID" value="RXZ43967.1"/>
    <property type="molecule type" value="Genomic_DNA"/>
</dbReference>
<evidence type="ECO:0000256" key="2">
    <source>
        <dbReference type="SAM" id="SignalP"/>
    </source>
</evidence>
<accession>A0ABY0FCT6</accession>
<dbReference type="Gene3D" id="1.10.530.10">
    <property type="match status" value="1"/>
</dbReference>
<dbReference type="Proteomes" id="UP000290682">
    <property type="component" value="Unassembled WGS sequence"/>
</dbReference>
<organism evidence="4 5">
    <name type="scientific">Crenobacter cavernae</name>
    <dbReference type="NCBI Taxonomy" id="2290923"/>
    <lineage>
        <taxon>Bacteria</taxon>
        <taxon>Pseudomonadati</taxon>
        <taxon>Pseudomonadota</taxon>
        <taxon>Betaproteobacteria</taxon>
        <taxon>Neisseriales</taxon>
        <taxon>Neisseriaceae</taxon>
        <taxon>Crenobacter</taxon>
    </lineage>
</organism>
<evidence type="ECO:0000256" key="1">
    <source>
        <dbReference type="ARBA" id="ARBA00007734"/>
    </source>
</evidence>
<gene>
    <name evidence="4" type="ORF">EBB06_07295</name>
</gene>
<sequence>MTRFFLLFATVATLLSVTARAEVWGYVDEQGQAHLAERQVDERYRLFHKNGSVKGREDAVDDVVVTGKTRVRPDLVAGLPKVNAPKISAGKKAPYRDMIAKVARDNQLDAALLHAIVSVESGYRNTALSPKGAVGLMQVMPATGERFGVTQLSDPRQNLKAGARYLKFLLTTFNGNLPLAIAAYNAGEGAVQKYKNRIPPYPETRGYVAKVLASYQGGADTGGTTYAADKRVRVIIKPDQAL</sequence>
<dbReference type="Pfam" id="PF01464">
    <property type="entry name" value="SLT"/>
    <property type="match status" value="1"/>
</dbReference>
<evidence type="ECO:0000313" key="4">
    <source>
        <dbReference type="EMBL" id="RXZ43967.1"/>
    </source>
</evidence>
<dbReference type="InterPro" id="IPR023346">
    <property type="entry name" value="Lysozyme-like_dom_sf"/>
</dbReference>
<keyword evidence="5" id="KW-1185">Reference proteome</keyword>
<dbReference type="PANTHER" id="PTHR37423">
    <property type="entry name" value="SOLUBLE LYTIC MUREIN TRANSGLYCOSYLASE-RELATED"/>
    <property type="match status" value="1"/>
</dbReference>
<reference evidence="4 5" key="1">
    <citation type="submission" date="2018-10" db="EMBL/GenBank/DDBJ databases">
        <title>Draft genome of Fastidiocella sp. strain 375T, a bacterium isolated from a karstic cave dripping water.</title>
        <authorList>
            <person name="Coelho C."/>
            <person name="Verissimo A."/>
            <person name="Tiago I."/>
        </authorList>
    </citation>
    <scope>NUCLEOTIDE SEQUENCE [LARGE SCALE GENOMIC DNA]</scope>
    <source>
        <strain evidence="4 5">CAVE-375</strain>
    </source>
</reference>
<dbReference type="PANTHER" id="PTHR37423:SF2">
    <property type="entry name" value="MEMBRANE-BOUND LYTIC MUREIN TRANSGLYCOSYLASE C"/>
    <property type="match status" value="1"/>
</dbReference>
<feature type="chain" id="PRO_5046878363" evidence="2">
    <location>
        <begin position="22"/>
        <end position="242"/>
    </location>
</feature>
<protein>
    <submittedName>
        <fullName evidence="4">Lytic transglycosylase domain-containing protein</fullName>
    </submittedName>
</protein>
<name>A0ABY0FCT6_9NEIS</name>
<evidence type="ECO:0000313" key="5">
    <source>
        <dbReference type="Proteomes" id="UP000290682"/>
    </source>
</evidence>
<dbReference type="CDD" id="cd00254">
    <property type="entry name" value="LT-like"/>
    <property type="match status" value="1"/>
</dbReference>
<evidence type="ECO:0000259" key="3">
    <source>
        <dbReference type="Pfam" id="PF01464"/>
    </source>
</evidence>